<dbReference type="eggNOG" id="COG0695">
    <property type="taxonomic scope" value="Bacteria"/>
</dbReference>
<feature type="domain" description="Glutaredoxin" evidence="6">
    <location>
        <begin position="22"/>
        <end position="72"/>
    </location>
</feature>
<dbReference type="SUPFAM" id="SSF52833">
    <property type="entry name" value="Thioredoxin-like"/>
    <property type="match status" value="1"/>
</dbReference>
<evidence type="ECO:0000256" key="5">
    <source>
        <dbReference type="SAM" id="Phobius"/>
    </source>
</evidence>
<keyword evidence="4 5" id="KW-0472">Membrane</keyword>
<feature type="transmembrane region" description="Helical" evidence="5">
    <location>
        <begin position="153"/>
        <end position="172"/>
    </location>
</feature>
<name>K9PCI0_CYAGP</name>
<dbReference type="InterPro" id="IPR009908">
    <property type="entry name" value="Methylamine_util_MauE"/>
</dbReference>
<dbReference type="InterPro" id="IPR036249">
    <property type="entry name" value="Thioredoxin-like_sf"/>
</dbReference>
<dbReference type="GO" id="GO:0030416">
    <property type="term" value="P:methylamine metabolic process"/>
    <property type="evidence" value="ECO:0007669"/>
    <property type="project" value="InterPro"/>
</dbReference>
<evidence type="ECO:0000313" key="9">
    <source>
        <dbReference type="Proteomes" id="UP000010388"/>
    </source>
</evidence>
<dbReference type="RefSeq" id="WP_015110879.1">
    <property type="nucleotide sequence ID" value="NC_019675.1"/>
</dbReference>
<feature type="transmembrane region" description="Helical" evidence="5">
    <location>
        <begin position="97"/>
        <end position="115"/>
    </location>
</feature>
<feature type="transmembrane region" description="Helical" evidence="5">
    <location>
        <begin position="121"/>
        <end position="141"/>
    </location>
</feature>
<protein>
    <submittedName>
        <fullName evidence="8">Glutaredoxin-like protein</fullName>
    </submittedName>
</protein>
<sequence>MSRTLLKQPVSLHRIATPDHLCPYGQLAEDLLKQQGIPFEDHLLTSQDEVERFKATHGVVTTPQLFAAGERVGGYTDLARRLGVRPRKPGGRTYRPVIAVFTTAGLIALALGIGLQGFMGVALALLACLKLMDPSAFATSFRKYARLSQRWRPYAGLYPYLELLVGLAVLAGQAIPPIGVMATLMGLEGAISVIQAVYIDKLDLNCACVGGNSRTPLGLVSVLENVAMVAMGLLMLSGN</sequence>
<feature type="domain" description="Methylamine utilisation protein MauE" evidence="7">
    <location>
        <begin position="112"/>
        <end position="236"/>
    </location>
</feature>
<dbReference type="Pfam" id="PF00462">
    <property type="entry name" value="Glutaredoxin"/>
    <property type="match status" value="1"/>
</dbReference>
<keyword evidence="2 5" id="KW-0812">Transmembrane</keyword>
<gene>
    <name evidence="8" type="ordered locus">Cyagr_3380</name>
</gene>
<dbReference type="AlphaFoldDB" id="K9PCI0"/>
<comment type="subcellular location">
    <subcellularLocation>
        <location evidence="1">Membrane</location>
        <topology evidence="1">Multi-pass membrane protein</topology>
    </subcellularLocation>
</comment>
<evidence type="ECO:0000256" key="4">
    <source>
        <dbReference type="ARBA" id="ARBA00023136"/>
    </source>
</evidence>
<dbReference type="UniPathway" id="UPA00895"/>
<dbReference type="Gene3D" id="3.40.30.10">
    <property type="entry name" value="Glutaredoxin"/>
    <property type="match status" value="1"/>
</dbReference>
<accession>K9PCI0</accession>
<dbReference type="KEGG" id="cgc:Cyagr_3380"/>
<dbReference type="HOGENOM" id="CLU_072274_0_0_3"/>
<organism evidence="8 9">
    <name type="scientific">Cyanobium gracile (strain ATCC 27147 / PCC 6307)</name>
    <dbReference type="NCBI Taxonomy" id="292564"/>
    <lineage>
        <taxon>Bacteria</taxon>
        <taxon>Bacillati</taxon>
        <taxon>Cyanobacteriota</taxon>
        <taxon>Cyanophyceae</taxon>
        <taxon>Synechococcales</taxon>
        <taxon>Prochlorococcaceae</taxon>
        <taxon>Cyanobium</taxon>
    </lineage>
</organism>
<dbReference type="Pfam" id="PF07291">
    <property type="entry name" value="MauE"/>
    <property type="match status" value="1"/>
</dbReference>
<reference evidence="9" key="1">
    <citation type="journal article" date="2013" name="Proc. Natl. Acad. Sci. U.S.A.">
        <title>Improving the coverage of the cyanobacterial phylum using diversity-driven genome sequencing.</title>
        <authorList>
            <person name="Shih P.M."/>
            <person name="Wu D."/>
            <person name="Latifi A."/>
            <person name="Axen S.D."/>
            <person name="Fewer D.P."/>
            <person name="Talla E."/>
            <person name="Calteau A."/>
            <person name="Cai F."/>
            <person name="Tandeau de Marsac N."/>
            <person name="Rippka R."/>
            <person name="Herdman M."/>
            <person name="Sivonen K."/>
            <person name="Coursin T."/>
            <person name="Laurent T."/>
            <person name="Goodwin L."/>
            <person name="Nolan M."/>
            <person name="Davenport K.W."/>
            <person name="Han C.S."/>
            <person name="Rubin E.M."/>
            <person name="Eisen J.A."/>
            <person name="Woyke T."/>
            <person name="Gugger M."/>
            <person name="Kerfeld C.A."/>
        </authorList>
    </citation>
    <scope>NUCLEOTIDE SEQUENCE [LARGE SCALE GENOMIC DNA]</scope>
    <source>
        <strain evidence="9">ATCC 27147 / PCC 6307</strain>
    </source>
</reference>
<dbReference type="PROSITE" id="PS51354">
    <property type="entry name" value="GLUTAREDOXIN_2"/>
    <property type="match status" value="1"/>
</dbReference>
<dbReference type="InterPro" id="IPR002109">
    <property type="entry name" value="Glutaredoxin"/>
</dbReference>
<evidence type="ECO:0000313" key="8">
    <source>
        <dbReference type="EMBL" id="AFY30446.1"/>
    </source>
</evidence>
<evidence type="ECO:0000256" key="1">
    <source>
        <dbReference type="ARBA" id="ARBA00004141"/>
    </source>
</evidence>
<evidence type="ECO:0000259" key="7">
    <source>
        <dbReference type="Pfam" id="PF07291"/>
    </source>
</evidence>
<dbReference type="EMBL" id="CP003495">
    <property type="protein sequence ID" value="AFY30446.1"/>
    <property type="molecule type" value="Genomic_DNA"/>
</dbReference>
<dbReference type="OrthoDB" id="527973at2"/>
<evidence type="ECO:0000256" key="3">
    <source>
        <dbReference type="ARBA" id="ARBA00022989"/>
    </source>
</evidence>
<dbReference type="GO" id="GO:0016020">
    <property type="term" value="C:membrane"/>
    <property type="evidence" value="ECO:0007669"/>
    <property type="project" value="UniProtKB-SubCell"/>
</dbReference>
<evidence type="ECO:0000256" key="2">
    <source>
        <dbReference type="ARBA" id="ARBA00022692"/>
    </source>
</evidence>
<evidence type="ECO:0000259" key="6">
    <source>
        <dbReference type="Pfam" id="PF00462"/>
    </source>
</evidence>
<keyword evidence="3 5" id="KW-1133">Transmembrane helix</keyword>
<dbReference type="PATRIC" id="fig|292564.3.peg.3207"/>
<dbReference type="Proteomes" id="UP000010388">
    <property type="component" value="Chromosome"/>
</dbReference>
<proteinExistence type="predicted"/>